<reference evidence="2 3" key="1">
    <citation type="submission" date="2024-08" db="EMBL/GenBank/DDBJ databases">
        <authorList>
            <person name="Will J Nash"/>
            <person name="Angela Man"/>
            <person name="Seanna McTaggart"/>
            <person name="Kendall Baker"/>
            <person name="Tom Barker"/>
            <person name="Leah Catchpole"/>
            <person name="Alex Durrant"/>
            <person name="Karim Gharbi"/>
            <person name="Naomi Irish"/>
            <person name="Gemy Kaithakottil"/>
            <person name="Debby Ku"/>
            <person name="Aaliyah Providence"/>
            <person name="Felix Shaw"/>
            <person name="David Swarbreck"/>
            <person name="Chris Watkins"/>
            <person name="Ann M. McCartney"/>
            <person name="Giulio Formenti"/>
            <person name="Alice Mouton"/>
            <person name="Noel Vella"/>
            <person name="Bjorn M von Reumont"/>
            <person name="Adriana Vella"/>
            <person name="Wilfried Haerty"/>
        </authorList>
    </citation>
    <scope>NUCLEOTIDE SEQUENCE [LARGE SCALE GENOMIC DNA]</scope>
</reference>
<keyword evidence="1" id="KW-0472">Membrane</keyword>
<dbReference type="EMBL" id="CAXAJV020001290">
    <property type="protein sequence ID" value="CAL7940202.1"/>
    <property type="molecule type" value="Genomic_DNA"/>
</dbReference>
<keyword evidence="1" id="KW-1133">Transmembrane helix</keyword>
<comment type="caution">
    <text evidence="2">The sequence shown here is derived from an EMBL/GenBank/DDBJ whole genome shotgun (WGS) entry which is preliminary data.</text>
</comment>
<sequence>MYVRMYVRTYVCMHVCIYMCEDTIITIKHPFPRNLSINDYVSIRLYAYSRIYSMIYTYICAYLYICIYRHSLLYIFVKLPSVYIRTYICIPTSIYVYTYVCMYICLYACICICMYICKNESKICIHKNELHGYTYTQNTSSSLPPLSLTLSLSLSLSLFLPVRPSLISVTNMTETRTRNDTHTRYVRVHVYGNTVTNGIDSQKTTCTRDTQASPLFLSNAYAGERACLRAKRTRAHTQTTHSQRETQKMYRCSRVHARTHTRILITST</sequence>
<keyword evidence="3" id="KW-1185">Reference proteome</keyword>
<proteinExistence type="predicted"/>
<feature type="transmembrane region" description="Helical" evidence="1">
    <location>
        <begin position="96"/>
        <end position="117"/>
    </location>
</feature>
<accession>A0ABP1NIB2</accession>
<evidence type="ECO:0000313" key="3">
    <source>
        <dbReference type="Proteomes" id="UP001642520"/>
    </source>
</evidence>
<feature type="transmembrane region" description="Helical" evidence="1">
    <location>
        <begin position="55"/>
        <end position="76"/>
    </location>
</feature>
<keyword evidence="1" id="KW-0812">Transmembrane</keyword>
<evidence type="ECO:0000256" key="1">
    <source>
        <dbReference type="SAM" id="Phobius"/>
    </source>
</evidence>
<organism evidence="2 3">
    <name type="scientific">Xylocopa violacea</name>
    <name type="common">Violet carpenter bee</name>
    <name type="synonym">Apis violacea</name>
    <dbReference type="NCBI Taxonomy" id="135666"/>
    <lineage>
        <taxon>Eukaryota</taxon>
        <taxon>Metazoa</taxon>
        <taxon>Ecdysozoa</taxon>
        <taxon>Arthropoda</taxon>
        <taxon>Hexapoda</taxon>
        <taxon>Insecta</taxon>
        <taxon>Pterygota</taxon>
        <taxon>Neoptera</taxon>
        <taxon>Endopterygota</taxon>
        <taxon>Hymenoptera</taxon>
        <taxon>Apocrita</taxon>
        <taxon>Aculeata</taxon>
        <taxon>Apoidea</taxon>
        <taxon>Anthophila</taxon>
        <taxon>Apidae</taxon>
        <taxon>Xylocopa</taxon>
        <taxon>Xylocopa</taxon>
    </lineage>
</organism>
<protein>
    <submittedName>
        <fullName evidence="2">Uncharacterized protein</fullName>
    </submittedName>
</protein>
<dbReference type="Proteomes" id="UP001642520">
    <property type="component" value="Unassembled WGS sequence"/>
</dbReference>
<gene>
    <name evidence="2" type="ORF">XYLVIOL_LOCUS4374</name>
</gene>
<name>A0ABP1NIB2_XYLVO</name>
<evidence type="ECO:0000313" key="2">
    <source>
        <dbReference type="EMBL" id="CAL7940202.1"/>
    </source>
</evidence>